<evidence type="ECO:0008006" key="8">
    <source>
        <dbReference type="Google" id="ProtNLM"/>
    </source>
</evidence>
<accession>A0A420NQQ6</accession>
<dbReference type="VEuPathDB" id="FungiDB:FOZG_04359"/>
<evidence type="ECO:0000256" key="4">
    <source>
        <dbReference type="ARBA" id="ARBA00023004"/>
    </source>
</evidence>
<evidence type="ECO:0000256" key="1">
    <source>
        <dbReference type="ARBA" id="ARBA00006787"/>
    </source>
</evidence>
<evidence type="ECO:0000256" key="2">
    <source>
        <dbReference type="ARBA" id="ARBA00022723"/>
    </source>
</evidence>
<keyword evidence="3" id="KW-0560">Oxidoreductase</keyword>
<dbReference type="VEuPathDB" id="FungiDB:FOXG_07416"/>
<comment type="caution">
    <text evidence="6">The sequence shown here is derived from an EMBL/GenBank/DDBJ whole genome shotgun (WGS) entry which is preliminary data.</text>
</comment>
<dbReference type="AlphaFoldDB" id="A0A420NQQ6"/>
<comment type="cofactor">
    <cofactor evidence="5">
        <name>Fe(2+)</name>
        <dbReference type="ChEBI" id="CHEBI:29033"/>
    </cofactor>
    <text evidence="5">Binds 1 Fe(2+) ion per subunit.</text>
</comment>
<dbReference type="VEuPathDB" id="FungiDB:HZS61_011772"/>
<proteinExistence type="inferred from homology"/>
<comment type="similarity">
    <text evidence="1">Belongs to the carotenoid oxygenase family.</text>
</comment>
<dbReference type="GO" id="GO:0016121">
    <property type="term" value="P:carotene catabolic process"/>
    <property type="evidence" value="ECO:0007669"/>
    <property type="project" value="TreeGrafter"/>
</dbReference>
<dbReference type="GO" id="GO:0046872">
    <property type="term" value="F:metal ion binding"/>
    <property type="evidence" value="ECO:0007669"/>
    <property type="project" value="UniProtKB-KW"/>
</dbReference>
<keyword evidence="4 5" id="KW-0408">Iron</keyword>
<dbReference type="EMBL" id="MRCY01000596">
    <property type="protein sequence ID" value="RKK82610.1"/>
    <property type="molecule type" value="Genomic_DNA"/>
</dbReference>
<feature type="binding site" evidence="5">
    <location>
        <position position="507"/>
    </location>
    <ligand>
        <name>Fe cation</name>
        <dbReference type="ChEBI" id="CHEBI:24875"/>
        <note>catalytic</note>
    </ligand>
</feature>
<feature type="binding site" evidence="5">
    <location>
        <position position="245"/>
    </location>
    <ligand>
        <name>Fe cation</name>
        <dbReference type="ChEBI" id="CHEBI:24875"/>
        <note>catalytic</note>
    </ligand>
</feature>
<gene>
    <name evidence="6" type="ORF">BFJ68_g17524</name>
</gene>
<evidence type="ECO:0000256" key="3">
    <source>
        <dbReference type="ARBA" id="ARBA00023002"/>
    </source>
</evidence>
<dbReference type="Proteomes" id="UP000285860">
    <property type="component" value="Unassembled WGS sequence"/>
</dbReference>
<reference evidence="6 7" key="1">
    <citation type="journal article" date="2018" name="Sci. Rep.">
        <title>Characterisation of pathogen-specific regions and novel effector candidates in Fusarium oxysporum f. sp. cepae.</title>
        <authorList>
            <person name="Armitage A.D."/>
            <person name="Taylor A."/>
            <person name="Sobczyk M.K."/>
            <person name="Baxter L."/>
            <person name="Greenfield B.P."/>
            <person name="Bates H.J."/>
            <person name="Wilson F."/>
            <person name="Jackson A.C."/>
            <person name="Ott S."/>
            <person name="Harrison R.J."/>
            <person name="Clarkson J.P."/>
        </authorList>
    </citation>
    <scope>NUCLEOTIDE SEQUENCE [LARGE SCALE GENOMIC DNA]</scope>
    <source>
        <strain evidence="6 7">Fo_A28</strain>
    </source>
</reference>
<feature type="binding site" evidence="5">
    <location>
        <position position="310"/>
    </location>
    <ligand>
        <name>Fe cation</name>
        <dbReference type="ChEBI" id="CHEBI:24875"/>
        <note>catalytic</note>
    </ligand>
</feature>
<dbReference type="VEuPathDB" id="FungiDB:FOC1_g10001342"/>
<dbReference type="PANTHER" id="PTHR10543:SF89">
    <property type="entry name" value="CAROTENOID 9,10(9',10')-CLEAVAGE DIOXYGENASE 1"/>
    <property type="match status" value="1"/>
</dbReference>
<evidence type="ECO:0000313" key="7">
    <source>
        <dbReference type="Proteomes" id="UP000285860"/>
    </source>
</evidence>
<dbReference type="VEuPathDB" id="FungiDB:FOC4_g10000927"/>
<evidence type="ECO:0000313" key="6">
    <source>
        <dbReference type="EMBL" id="RKK82610.1"/>
    </source>
</evidence>
<evidence type="ECO:0000256" key="5">
    <source>
        <dbReference type="PIRSR" id="PIRSR604294-1"/>
    </source>
</evidence>
<dbReference type="GO" id="GO:0010436">
    <property type="term" value="F:carotenoid dioxygenase activity"/>
    <property type="evidence" value="ECO:0007669"/>
    <property type="project" value="TreeGrafter"/>
</dbReference>
<name>A0A420NQQ6_FUSOX</name>
<organism evidence="6 7">
    <name type="scientific">Fusarium oxysporum</name>
    <name type="common">Fusarium vascular wilt</name>
    <dbReference type="NCBI Taxonomy" id="5507"/>
    <lineage>
        <taxon>Eukaryota</taxon>
        <taxon>Fungi</taxon>
        <taxon>Dikarya</taxon>
        <taxon>Ascomycota</taxon>
        <taxon>Pezizomycotina</taxon>
        <taxon>Sordariomycetes</taxon>
        <taxon>Hypocreomycetidae</taxon>
        <taxon>Hypocreales</taxon>
        <taxon>Nectriaceae</taxon>
        <taxon>Fusarium</taxon>
        <taxon>Fusarium oxysporum species complex</taxon>
    </lineage>
</organism>
<dbReference type="PANTHER" id="PTHR10543">
    <property type="entry name" value="BETA-CAROTENE DIOXYGENASE"/>
    <property type="match status" value="1"/>
</dbReference>
<dbReference type="VEuPathDB" id="FungiDB:FOIG_13865"/>
<dbReference type="Pfam" id="PF03055">
    <property type="entry name" value="RPE65"/>
    <property type="match status" value="1"/>
</dbReference>
<keyword evidence="2 5" id="KW-0479">Metal-binding</keyword>
<dbReference type="InterPro" id="IPR004294">
    <property type="entry name" value="Carotenoid_Oase"/>
</dbReference>
<dbReference type="VEuPathDB" id="FungiDB:FOMG_04457"/>
<feature type="binding site" evidence="5">
    <location>
        <position position="193"/>
    </location>
    <ligand>
        <name>Fe cation</name>
        <dbReference type="ChEBI" id="CHEBI:24875"/>
        <note>catalytic</note>
    </ligand>
</feature>
<sequence>MDITEARLARRLATRNKPGKSWPKDKNSFFTGFMEPVRFEGSLENAIVEGEVPKGLYGVLFRVHPDNQFAPRFEDEEWFAGDGCAFALRFKDGNVDFQKKYVRTEKFIKEREAKQALYGYYGNPWSALPEVGVRDEKTDLSTANTSLVFHPSSGLLLALDELNPPYALNPFTLDTIGTWNFQGTLEAFTMTAHPKYDHETGELVCFSNEAEGHCSGKLYYFTVGPNGRITESLWFENPYGMNLIHDCIVSKKYLIIILIPQKVDVDWNKKCNKHYAWEPEADLVFGLIPRHSPAASDVKWFHLGNSFAGHSANGYDLGDGRVVMDVTIADENCMPWYPTKDGVMPDINAIEVKLARIYFDPKLPGTKHRAEVEIIQRHSGEFPRIDDRFQTRDYTTIFVPALDANQPTDFDAVLSVAGPVPFFNCMTMLDVKTRERKVWFAGPHHGVLEPVFIPRSKNAPEADGWVIFQRNCYDTMTTDFAILDTRCFENGPVAIVKLPFRIRPGFHGNWVDGNLLESFREKYEP</sequence>
<protein>
    <recommendedName>
        <fullName evidence="8">Carotenoid oxygenase</fullName>
    </recommendedName>
</protein>